<dbReference type="AlphaFoldDB" id="A0AAW0BDM7"/>
<evidence type="ECO:0008006" key="3">
    <source>
        <dbReference type="Google" id="ProtNLM"/>
    </source>
</evidence>
<protein>
    <recommendedName>
        <fullName evidence="3">Vitellogenin</fullName>
    </recommendedName>
</protein>
<dbReference type="Proteomes" id="UP001383192">
    <property type="component" value="Unassembled WGS sequence"/>
</dbReference>
<sequence length="197" mass="22989">MSTQQAKYTYYILQDTPKELHEIDLQRLLDLTNFAKQHGEDHVFDLCYRVLRKRAASNPAEALRILPTIYTLLSTQDIEDIVRPTVQFGVDYAIRVIGNRPDILIIWILYKEQADKLHYAIESMPPGLPAAADYFCDQVRGLTNPTQNALRKIYDDTMAKCANNKALNEWMRKVLEVASREFPTWREAEKRVRFRMP</sequence>
<dbReference type="EMBL" id="JAYKXP010000126">
    <property type="protein sequence ID" value="KAK7024335.1"/>
    <property type="molecule type" value="Genomic_DNA"/>
</dbReference>
<reference evidence="1 2" key="1">
    <citation type="submission" date="2024-01" db="EMBL/GenBank/DDBJ databases">
        <title>A draft genome for a cacao thread blight-causing isolate of Paramarasmius palmivorus.</title>
        <authorList>
            <person name="Baruah I.K."/>
            <person name="Bukari Y."/>
            <person name="Amoako-Attah I."/>
            <person name="Meinhardt L.W."/>
            <person name="Bailey B.A."/>
            <person name="Cohen S.P."/>
        </authorList>
    </citation>
    <scope>NUCLEOTIDE SEQUENCE [LARGE SCALE GENOMIC DNA]</scope>
    <source>
        <strain evidence="1 2">GH-12</strain>
    </source>
</reference>
<organism evidence="1 2">
    <name type="scientific">Paramarasmius palmivorus</name>
    <dbReference type="NCBI Taxonomy" id="297713"/>
    <lineage>
        <taxon>Eukaryota</taxon>
        <taxon>Fungi</taxon>
        <taxon>Dikarya</taxon>
        <taxon>Basidiomycota</taxon>
        <taxon>Agaricomycotina</taxon>
        <taxon>Agaricomycetes</taxon>
        <taxon>Agaricomycetidae</taxon>
        <taxon>Agaricales</taxon>
        <taxon>Marasmiineae</taxon>
        <taxon>Marasmiaceae</taxon>
        <taxon>Paramarasmius</taxon>
    </lineage>
</organism>
<proteinExistence type="predicted"/>
<keyword evidence="2" id="KW-1185">Reference proteome</keyword>
<evidence type="ECO:0000313" key="1">
    <source>
        <dbReference type="EMBL" id="KAK7024335.1"/>
    </source>
</evidence>
<gene>
    <name evidence="1" type="ORF">VNI00_016371</name>
</gene>
<comment type="caution">
    <text evidence="1">The sequence shown here is derived from an EMBL/GenBank/DDBJ whole genome shotgun (WGS) entry which is preliminary data.</text>
</comment>
<name>A0AAW0BDM7_9AGAR</name>
<evidence type="ECO:0000313" key="2">
    <source>
        <dbReference type="Proteomes" id="UP001383192"/>
    </source>
</evidence>
<accession>A0AAW0BDM7</accession>